<evidence type="ECO:0000313" key="5">
    <source>
        <dbReference type="Proteomes" id="UP000778523"/>
    </source>
</evidence>
<proteinExistence type="inferred from homology"/>
<dbReference type="Pfam" id="PF00106">
    <property type="entry name" value="adh_short"/>
    <property type="match status" value="1"/>
</dbReference>
<dbReference type="InterPro" id="IPR020904">
    <property type="entry name" value="Sc_DH/Rdtase_CS"/>
</dbReference>
<dbReference type="Gene3D" id="3.40.50.720">
    <property type="entry name" value="NAD(P)-binding Rossmann-like Domain"/>
    <property type="match status" value="1"/>
</dbReference>
<dbReference type="InterPro" id="IPR036291">
    <property type="entry name" value="NAD(P)-bd_dom_sf"/>
</dbReference>
<dbReference type="PANTHER" id="PTHR44196">
    <property type="entry name" value="DEHYDROGENASE/REDUCTASE SDR FAMILY MEMBER 7B"/>
    <property type="match status" value="1"/>
</dbReference>
<dbReference type="Proteomes" id="UP000778523">
    <property type="component" value="Unassembled WGS sequence"/>
</dbReference>
<dbReference type="EMBL" id="JABCSC020000003">
    <property type="protein sequence ID" value="NSL55845.1"/>
    <property type="molecule type" value="Genomic_DNA"/>
</dbReference>
<dbReference type="PROSITE" id="PS00061">
    <property type="entry name" value="ADH_SHORT"/>
    <property type="match status" value="1"/>
</dbReference>
<gene>
    <name evidence="4" type="ORF">HJ583_012470</name>
</gene>
<evidence type="ECO:0000256" key="1">
    <source>
        <dbReference type="ARBA" id="ARBA00006484"/>
    </source>
</evidence>
<accession>A0ABX2INZ5</accession>
<organism evidence="4 5">
    <name type="scientific">Uliginosibacterium aquaticum</name>
    <dbReference type="NCBI Taxonomy" id="2731212"/>
    <lineage>
        <taxon>Bacteria</taxon>
        <taxon>Pseudomonadati</taxon>
        <taxon>Pseudomonadota</taxon>
        <taxon>Betaproteobacteria</taxon>
        <taxon>Rhodocyclales</taxon>
        <taxon>Zoogloeaceae</taxon>
        <taxon>Uliginosibacterium</taxon>
    </lineage>
</organism>
<evidence type="ECO:0000313" key="4">
    <source>
        <dbReference type="EMBL" id="NSL55845.1"/>
    </source>
</evidence>
<comment type="similarity">
    <text evidence="1 3">Belongs to the short-chain dehydrogenases/reductases (SDR) family.</text>
</comment>
<dbReference type="InterPro" id="IPR002347">
    <property type="entry name" value="SDR_fam"/>
</dbReference>
<dbReference type="PANTHER" id="PTHR44196:SF1">
    <property type="entry name" value="DEHYDROGENASE_REDUCTASE SDR FAMILY MEMBER 7B"/>
    <property type="match status" value="1"/>
</dbReference>
<reference evidence="4 5" key="1">
    <citation type="submission" date="2020-06" db="EMBL/GenBank/DDBJ databases">
        <title>Draft genome of Uliginosibacterium sp. IMCC34675.</title>
        <authorList>
            <person name="Song J."/>
        </authorList>
    </citation>
    <scope>NUCLEOTIDE SEQUENCE [LARGE SCALE GENOMIC DNA]</scope>
    <source>
        <strain evidence="4 5">IMCC34675</strain>
    </source>
</reference>
<evidence type="ECO:0000256" key="2">
    <source>
        <dbReference type="ARBA" id="ARBA00023002"/>
    </source>
</evidence>
<sequence>MTGASSGIGAALAHAYAAKGASLGLLGRRGEALEALCASLPGEHLVLVADVTRPEELAAAARSFMARFGVPDVVIANAGVSAGTLSEEQGDLAVFDGILRTNLLGMVATFQPFIVPMRRERRGQLVGISSVAGVRGLPGAGAYSASKAAASRYLESLRVELRGTGVKVSEIRPGYIRTPMTDVNTYRMPFIIDADEAARRFIRAIERAPARATIPWQMAIVARLLAALPSFLYDRFAARAGRKPRGLKL</sequence>
<dbReference type="SUPFAM" id="SSF51735">
    <property type="entry name" value="NAD(P)-binding Rossmann-fold domains"/>
    <property type="match status" value="1"/>
</dbReference>
<comment type="caution">
    <text evidence="4">The sequence shown here is derived from an EMBL/GenBank/DDBJ whole genome shotgun (WGS) entry which is preliminary data.</text>
</comment>
<keyword evidence="2" id="KW-0560">Oxidoreductase</keyword>
<dbReference type="NCBIfam" id="NF005437">
    <property type="entry name" value="PRK07024.1"/>
    <property type="match status" value="1"/>
</dbReference>
<keyword evidence="5" id="KW-1185">Reference proteome</keyword>
<name>A0ABX2INZ5_9RHOO</name>
<dbReference type="PRINTS" id="PR00080">
    <property type="entry name" value="SDRFAMILY"/>
</dbReference>
<dbReference type="PRINTS" id="PR00081">
    <property type="entry name" value="GDHRDH"/>
</dbReference>
<protein>
    <submittedName>
        <fullName evidence="4">SDR family oxidoreductase</fullName>
    </submittedName>
</protein>
<evidence type="ECO:0000256" key="3">
    <source>
        <dbReference type="RuleBase" id="RU000363"/>
    </source>
</evidence>